<protein>
    <submittedName>
        <fullName evidence="3">Calponin-homology (CH) domain-containing protein</fullName>
    </submittedName>
</protein>
<organism evidence="2 3">
    <name type="scientific">Meloidogyne hapla</name>
    <name type="common">Root-knot nematode worm</name>
    <dbReference type="NCBI Taxonomy" id="6305"/>
    <lineage>
        <taxon>Eukaryota</taxon>
        <taxon>Metazoa</taxon>
        <taxon>Ecdysozoa</taxon>
        <taxon>Nematoda</taxon>
        <taxon>Chromadorea</taxon>
        <taxon>Rhabditida</taxon>
        <taxon>Tylenchina</taxon>
        <taxon>Tylenchomorpha</taxon>
        <taxon>Tylenchoidea</taxon>
        <taxon>Meloidogynidae</taxon>
        <taxon>Meloidogyninae</taxon>
        <taxon>Meloidogyne</taxon>
    </lineage>
</organism>
<proteinExistence type="predicted"/>
<dbReference type="WBParaSite" id="MhA1_Contig353.frz3.fgene2">
    <property type="protein sequence ID" value="MhA1_Contig353.frz3.fgene2"/>
    <property type="gene ID" value="MhA1_Contig353.frz3.fgene2"/>
</dbReference>
<sequence>MCPLYVVASMGNDKNIVNGNQNKKQYLNQNGEKTVLGVVNGKTTKLSTMPENTKMAEVAEILELTKLPELSKNTKMIERQEIQNIEEIQKNTKVSELSRIPEFHSCVLFLPENTLTEETQNIKSQQNCKNQNLTTTINNNYRNKSEFVKSLQTQNNKYNTKPEFVKTLQNNFNQIETESVAFYGEKENNKNIKKENRKISVIKNWEERIEEEQKVEQQKFNKRRIKRGKSPPKYGRYSEFINSPNNSFSSSTTTLNINTPNNSVFSPVDILEEDEKRLRELLLKQLMPSFYREEQKFFNDYDDEEAPNATMETKVASGGQPKRVGKWTLSQLRQTDGIIPSQAGWNKGDSQKLMTNFGTPRNTTTKVRAECLADVPEEIALKSHGEVRLQSGTNRYASQKGMVGFG</sequence>
<name>A0A1I8BNM9_MELHA</name>
<dbReference type="Pfam" id="PF00402">
    <property type="entry name" value="Calponin"/>
    <property type="match status" value="1"/>
</dbReference>
<keyword evidence="2" id="KW-1185">Reference proteome</keyword>
<dbReference type="InterPro" id="IPR000557">
    <property type="entry name" value="Calponin_repeat"/>
</dbReference>
<dbReference type="AlphaFoldDB" id="A0A1I8BNM9"/>
<dbReference type="PROSITE" id="PS01052">
    <property type="entry name" value="CALPONIN_1"/>
    <property type="match status" value="1"/>
</dbReference>
<feature type="compositionally biased region" description="Polar residues" evidence="1">
    <location>
        <begin position="352"/>
        <end position="361"/>
    </location>
</feature>
<feature type="region of interest" description="Disordered" evidence="1">
    <location>
        <begin position="342"/>
        <end position="361"/>
    </location>
</feature>
<dbReference type="Proteomes" id="UP000095281">
    <property type="component" value="Unplaced"/>
</dbReference>
<accession>A0A1I8BNM9</accession>
<reference evidence="3" key="1">
    <citation type="submission" date="2016-11" db="UniProtKB">
        <authorList>
            <consortium name="WormBaseParasite"/>
        </authorList>
    </citation>
    <scope>IDENTIFICATION</scope>
</reference>
<evidence type="ECO:0000313" key="2">
    <source>
        <dbReference type="Proteomes" id="UP000095281"/>
    </source>
</evidence>
<dbReference type="PROSITE" id="PS51122">
    <property type="entry name" value="CALPONIN_2"/>
    <property type="match status" value="2"/>
</dbReference>
<evidence type="ECO:0000256" key="1">
    <source>
        <dbReference type="SAM" id="MobiDB-lite"/>
    </source>
</evidence>
<evidence type="ECO:0000313" key="3">
    <source>
        <dbReference type="WBParaSite" id="MhA1_Contig353.frz3.fgene2"/>
    </source>
</evidence>